<keyword evidence="8" id="KW-0804">Transcription</keyword>
<proteinExistence type="predicted"/>
<dbReference type="SUPFAM" id="SSF52172">
    <property type="entry name" value="CheY-like"/>
    <property type="match status" value="1"/>
</dbReference>
<sequence>MIMAKQKILIADDEAQIREILRIYFEKEGFEVIEAEDGAAAILKVQSEKPDILLLDIMMPVLDGIEVCKQVRKMSDLPIIMVTAKDDDDDRIAGLEIGADDYITKPFNSREVVARVKAVLRRAGTQEKKGEVSRITYPGLIIDMDQYQVTAFGNKMTFTTKEMELLWCLASNPGKAFSRNQLLETIWGYSYYGDTRTVDTHIKRIRQKLNIPPDSKWDITTIWGVGYKFELKDE</sequence>
<organism evidence="13 14">
    <name type="scientific">Phascolarctobacterium succinatutens YIT 12067</name>
    <dbReference type="NCBI Taxonomy" id="626939"/>
    <lineage>
        <taxon>Bacteria</taxon>
        <taxon>Bacillati</taxon>
        <taxon>Bacillota</taxon>
        <taxon>Negativicutes</taxon>
        <taxon>Acidaminococcales</taxon>
        <taxon>Acidaminococcaceae</taxon>
        <taxon>Phascolarctobacterium</taxon>
    </lineage>
</organism>
<evidence type="ECO:0000256" key="1">
    <source>
        <dbReference type="ARBA" id="ARBA00004496"/>
    </source>
</evidence>
<keyword evidence="14" id="KW-1185">Reference proteome</keyword>
<dbReference type="PANTHER" id="PTHR48111">
    <property type="entry name" value="REGULATOR OF RPOS"/>
    <property type="match status" value="1"/>
</dbReference>
<dbReference type="GO" id="GO:0006355">
    <property type="term" value="P:regulation of DNA-templated transcription"/>
    <property type="evidence" value="ECO:0007669"/>
    <property type="project" value="InterPro"/>
</dbReference>
<evidence type="ECO:0000256" key="10">
    <source>
        <dbReference type="PROSITE-ProRule" id="PRU01091"/>
    </source>
</evidence>
<keyword evidence="7" id="KW-0010">Activator</keyword>
<feature type="domain" description="Response regulatory" evidence="11">
    <location>
        <begin position="7"/>
        <end position="120"/>
    </location>
</feature>
<feature type="DNA-binding region" description="OmpR/PhoB-type" evidence="10">
    <location>
        <begin position="132"/>
        <end position="231"/>
    </location>
</feature>
<dbReference type="PROSITE" id="PS51755">
    <property type="entry name" value="OMPR_PHOB"/>
    <property type="match status" value="1"/>
</dbReference>
<feature type="modified residue" description="4-aspartylphosphate" evidence="9">
    <location>
        <position position="56"/>
    </location>
</feature>
<dbReference type="GO" id="GO:0032993">
    <property type="term" value="C:protein-DNA complex"/>
    <property type="evidence" value="ECO:0007669"/>
    <property type="project" value="TreeGrafter"/>
</dbReference>
<dbReference type="RefSeq" id="WP_009144701.1">
    <property type="nucleotide sequence ID" value="NZ_GL830852.1"/>
</dbReference>
<evidence type="ECO:0000256" key="6">
    <source>
        <dbReference type="ARBA" id="ARBA00023125"/>
    </source>
</evidence>
<evidence type="ECO:0000256" key="2">
    <source>
        <dbReference type="ARBA" id="ARBA00022490"/>
    </source>
</evidence>
<dbReference type="HOGENOM" id="CLU_000445_30_4_9"/>
<dbReference type="Gene3D" id="1.10.10.10">
    <property type="entry name" value="Winged helix-like DNA-binding domain superfamily/Winged helix DNA-binding domain"/>
    <property type="match status" value="1"/>
</dbReference>
<dbReference type="Proteomes" id="UP000004923">
    <property type="component" value="Unassembled WGS sequence"/>
</dbReference>
<dbReference type="Pfam" id="PF00486">
    <property type="entry name" value="Trans_reg_C"/>
    <property type="match status" value="1"/>
</dbReference>
<evidence type="ECO:0000259" key="12">
    <source>
        <dbReference type="PROSITE" id="PS51755"/>
    </source>
</evidence>
<dbReference type="GeneID" id="78524611"/>
<dbReference type="Gene3D" id="3.40.50.2300">
    <property type="match status" value="1"/>
</dbReference>
<keyword evidence="4" id="KW-0902">Two-component regulatory system</keyword>
<name>E8LBU4_9FIRM</name>
<dbReference type="PROSITE" id="PS50110">
    <property type="entry name" value="RESPONSE_REGULATORY"/>
    <property type="match status" value="1"/>
</dbReference>
<dbReference type="AlphaFoldDB" id="E8LBU4"/>
<dbReference type="FunFam" id="3.40.50.2300:FF:000001">
    <property type="entry name" value="DNA-binding response regulator PhoB"/>
    <property type="match status" value="1"/>
</dbReference>
<evidence type="ECO:0000256" key="4">
    <source>
        <dbReference type="ARBA" id="ARBA00023012"/>
    </source>
</evidence>
<dbReference type="Pfam" id="PF00072">
    <property type="entry name" value="Response_reg"/>
    <property type="match status" value="1"/>
</dbReference>
<dbReference type="EMBL" id="AEVN01000010">
    <property type="protein sequence ID" value="EFY05684.1"/>
    <property type="molecule type" value="Genomic_DNA"/>
</dbReference>
<dbReference type="InterPro" id="IPR001867">
    <property type="entry name" value="OmpR/PhoB-type_DNA-bd"/>
</dbReference>
<dbReference type="InterPro" id="IPR039420">
    <property type="entry name" value="WalR-like"/>
</dbReference>
<evidence type="ECO:0000256" key="3">
    <source>
        <dbReference type="ARBA" id="ARBA00022553"/>
    </source>
</evidence>
<evidence type="ECO:0000256" key="9">
    <source>
        <dbReference type="PROSITE-ProRule" id="PRU00169"/>
    </source>
</evidence>
<dbReference type="SMART" id="SM00862">
    <property type="entry name" value="Trans_reg_C"/>
    <property type="match status" value="1"/>
</dbReference>
<dbReference type="eggNOG" id="COG0745">
    <property type="taxonomic scope" value="Bacteria"/>
</dbReference>
<dbReference type="InterPro" id="IPR036388">
    <property type="entry name" value="WH-like_DNA-bd_sf"/>
</dbReference>
<dbReference type="InterPro" id="IPR011006">
    <property type="entry name" value="CheY-like_superfamily"/>
</dbReference>
<comment type="subcellular location">
    <subcellularLocation>
        <location evidence="1">Cytoplasm</location>
    </subcellularLocation>
</comment>
<dbReference type="SUPFAM" id="SSF46894">
    <property type="entry name" value="C-terminal effector domain of the bipartite response regulators"/>
    <property type="match status" value="1"/>
</dbReference>
<dbReference type="PANTHER" id="PTHR48111:SF44">
    <property type="entry name" value="TRANSCRIPTIONAL REGULATORY PROTEIN RESD"/>
    <property type="match status" value="1"/>
</dbReference>
<evidence type="ECO:0000256" key="8">
    <source>
        <dbReference type="ARBA" id="ARBA00023163"/>
    </source>
</evidence>
<gene>
    <name evidence="13" type="ORF">HMPREF9443_00307</name>
</gene>
<evidence type="ECO:0000256" key="5">
    <source>
        <dbReference type="ARBA" id="ARBA00023015"/>
    </source>
</evidence>
<dbReference type="GO" id="GO:0000156">
    <property type="term" value="F:phosphorelay response regulator activity"/>
    <property type="evidence" value="ECO:0007669"/>
    <property type="project" value="TreeGrafter"/>
</dbReference>
<comment type="caution">
    <text evidence="13">The sequence shown here is derived from an EMBL/GenBank/DDBJ whole genome shotgun (WGS) entry which is preliminary data.</text>
</comment>
<evidence type="ECO:0000256" key="7">
    <source>
        <dbReference type="ARBA" id="ARBA00023159"/>
    </source>
</evidence>
<dbReference type="SMART" id="SM00448">
    <property type="entry name" value="REC"/>
    <property type="match status" value="1"/>
</dbReference>
<protein>
    <submittedName>
        <fullName evidence="13">Response regulator receiver domain protein</fullName>
    </submittedName>
</protein>
<evidence type="ECO:0000313" key="13">
    <source>
        <dbReference type="EMBL" id="EFY05684.1"/>
    </source>
</evidence>
<accession>E8LBU4</accession>
<dbReference type="GO" id="GO:0000976">
    <property type="term" value="F:transcription cis-regulatory region binding"/>
    <property type="evidence" value="ECO:0007669"/>
    <property type="project" value="TreeGrafter"/>
</dbReference>
<evidence type="ECO:0000259" key="11">
    <source>
        <dbReference type="PROSITE" id="PS50110"/>
    </source>
</evidence>
<dbReference type="GO" id="GO:0005829">
    <property type="term" value="C:cytosol"/>
    <property type="evidence" value="ECO:0007669"/>
    <property type="project" value="TreeGrafter"/>
</dbReference>
<keyword evidence="2" id="KW-0963">Cytoplasm</keyword>
<dbReference type="FunFam" id="1.10.10.10:FF:000018">
    <property type="entry name" value="DNA-binding response regulator ResD"/>
    <property type="match status" value="1"/>
</dbReference>
<keyword evidence="5" id="KW-0805">Transcription regulation</keyword>
<dbReference type="InterPro" id="IPR001789">
    <property type="entry name" value="Sig_transdc_resp-reg_receiver"/>
</dbReference>
<dbReference type="CDD" id="cd00383">
    <property type="entry name" value="trans_reg_C"/>
    <property type="match status" value="1"/>
</dbReference>
<dbReference type="Gene3D" id="6.10.250.690">
    <property type="match status" value="1"/>
</dbReference>
<keyword evidence="3 9" id="KW-0597">Phosphoprotein</keyword>
<keyword evidence="6 10" id="KW-0238">DNA-binding</keyword>
<evidence type="ECO:0000313" key="14">
    <source>
        <dbReference type="Proteomes" id="UP000004923"/>
    </source>
</evidence>
<reference evidence="13 14" key="1">
    <citation type="submission" date="2011-01" db="EMBL/GenBank/DDBJ databases">
        <authorList>
            <person name="Weinstock G."/>
            <person name="Sodergren E."/>
            <person name="Clifton S."/>
            <person name="Fulton L."/>
            <person name="Fulton B."/>
            <person name="Courtney L."/>
            <person name="Fronick C."/>
            <person name="Harrison M."/>
            <person name="Strong C."/>
            <person name="Farmer C."/>
            <person name="Delahaunty K."/>
            <person name="Markovic C."/>
            <person name="Hall O."/>
            <person name="Minx P."/>
            <person name="Tomlinson C."/>
            <person name="Mitreva M."/>
            <person name="Hou S."/>
            <person name="Chen J."/>
            <person name="Wollam A."/>
            <person name="Pepin K.H."/>
            <person name="Johnson M."/>
            <person name="Bhonagiri V."/>
            <person name="Zhang X."/>
            <person name="Suruliraj S."/>
            <person name="Warren W."/>
            <person name="Chinwalla A."/>
            <person name="Mardis E.R."/>
            <person name="Wilson R.K."/>
        </authorList>
    </citation>
    <scope>NUCLEOTIDE SEQUENCE [LARGE SCALE GENOMIC DNA]</scope>
    <source>
        <strain evidence="13 14">YIT 12067</strain>
    </source>
</reference>
<feature type="domain" description="OmpR/PhoB-type" evidence="12">
    <location>
        <begin position="132"/>
        <end position="231"/>
    </location>
</feature>
<dbReference type="InterPro" id="IPR016032">
    <property type="entry name" value="Sig_transdc_resp-reg_C-effctor"/>
</dbReference>